<dbReference type="Pfam" id="PF02588">
    <property type="entry name" value="YitT_membrane"/>
    <property type="match status" value="1"/>
</dbReference>
<dbReference type="STRING" id="1513793.SAMN06296036_114138"/>
<evidence type="ECO:0000313" key="8">
    <source>
        <dbReference type="Proteomes" id="UP000192907"/>
    </source>
</evidence>
<dbReference type="RefSeq" id="WP_132321351.1">
    <property type="nucleotide sequence ID" value="NZ_FWZT01000014.1"/>
</dbReference>
<keyword evidence="5 6" id="KW-0472">Membrane</keyword>
<dbReference type="Proteomes" id="UP000192907">
    <property type="component" value="Unassembled WGS sequence"/>
</dbReference>
<dbReference type="PANTHER" id="PTHR33545:SF9">
    <property type="entry name" value="UPF0750 MEMBRANE PROTEIN YITE"/>
    <property type="match status" value="1"/>
</dbReference>
<evidence type="ECO:0000256" key="6">
    <source>
        <dbReference type="SAM" id="Phobius"/>
    </source>
</evidence>
<feature type="transmembrane region" description="Helical" evidence="6">
    <location>
        <begin position="156"/>
        <end position="176"/>
    </location>
</feature>
<feature type="transmembrane region" description="Helical" evidence="6">
    <location>
        <begin position="62"/>
        <end position="83"/>
    </location>
</feature>
<keyword evidence="3 6" id="KW-0812">Transmembrane</keyword>
<keyword evidence="2" id="KW-1003">Cell membrane</keyword>
<dbReference type="InterPro" id="IPR003740">
    <property type="entry name" value="YitT"/>
</dbReference>
<gene>
    <name evidence="7" type="ORF">SAMN06296036_114138</name>
</gene>
<feature type="transmembrane region" description="Helical" evidence="6">
    <location>
        <begin position="16"/>
        <end position="35"/>
    </location>
</feature>
<feature type="transmembrane region" description="Helical" evidence="6">
    <location>
        <begin position="90"/>
        <end position="108"/>
    </location>
</feature>
<sequence length="204" mass="21205">MLLTVRSALKVQLYQFFKLIVGASIIGYVVNAGLVPHKLFVGGLPAATVVLSELSNFVADHLGLTTFVIALILALIQGLVMGFKSSIKSAIGTVAMSLAISAASYLKPAPISDSMWIALPLSAILLGLSVHLILDSGNSIIGTVSLAQMIHYFTKAPIPLGMLLCDGLIIACGGILLGWTQALVSLLGILLLVGTLRLVQGSQG</sequence>
<comment type="subcellular location">
    <subcellularLocation>
        <location evidence="1">Cell membrane</location>
        <topology evidence="1">Multi-pass membrane protein</topology>
    </subcellularLocation>
</comment>
<evidence type="ECO:0000313" key="7">
    <source>
        <dbReference type="EMBL" id="SMF47474.1"/>
    </source>
</evidence>
<dbReference type="InterPro" id="IPR051461">
    <property type="entry name" value="UPF0750_membrane"/>
</dbReference>
<name>A0A1Y6CCE1_9BACT</name>
<keyword evidence="8" id="KW-1185">Reference proteome</keyword>
<proteinExistence type="predicted"/>
<accession>A0A1Y6CCE1</accession>
<evidence type="ECO:0000256" key="3">
    <source>
        <dbReference type="ARBA" id="ARBA00022692"/>
    </source>
</evidence>
<evidence type="ECO:0000256" key="2">
    <source>
        <dbReference type="ARBA" id="ARBA00022475"/>
    </source>
</evidence>
<feature type="transmembrane region" description="Helical" evidence="6">
    <location>
        <begin position="114"/>
        <end position="135"/>
    </location>
</feature>
<dbReference type="AlphaFoldDB" id="A0A1Y6CCE1"/>
<dbReference type="EMBL" id="FWZT01000014">
    <property type="protein sequence ID" value="SMF47474.1"/>
    <property type="molecule type" value="Genomic_DNA"/>
</dbReference>
<organism evidence="7 8">
    <name type="scientific">Pseudobacteriovorax antillogorgiicola</name>
    <dbReference type="NCBI Taxonomy" id="1513793"/>
    <lineage>
        <taxon>Bacteria</taxon>
        <taxon>Pseudomonadati</taxon>
        <taxon>Bdellovibrionota</taxon>
        <taxon>Oligoflexia</taxon>
        <taxon>Oligoflexales</taxon>
        <taxon>Pseudobacteriovoracaceae</taxon>
        <taxon>Pseudobacteriovorax</taxon>
    </lineage>
</organism>
<evidence type="ECO:0000256" key="5">
    <source>
        <dbReference type="ARBA" id="ARBA00023136"/>
    </source>
</evidence>
<feature type="transmembrane region" description="Helical" evidence="6">
    <location>
        <begin position="182"/>
        <end position="199"/>
    </location>
</feature>
<dbReference type="GO" id="GO:0005886">
    <property type="term" value="C:plasma membrane"/>
    <property type="evidence" value="ECO:0007669"/>
    <property type="project" value="UniProtKB-SubCell"/>
</dbReference>
<evidence type="ECO:0000256" key="1">
    <source>
        <dbReference type="ARBA" id="ARBA00004651"/>
    </source>
</evidence>
<evidence type="ECO:0000256" key="4">
    <source>
        <dbReference type="ARBA" id="ARBA00022989"/>
    </source>
</evidence>
<dbReference type="PANTHER" id="PTHR33545">
    <property type="entry name" value="UPF0750 MEMBRANE PROTEIN YITT-RELATED"/>
    <property type="match status" value="1"/>
</dbReference>
<keyword evidence="4 6" id="KW-1133">Transmembrane helix</keyword>
<reference evidence="8" key="1">
    <citation type="submission" date="2017-04" db="EMBL/GenBank/DDBJ databases">
        <authorList>
            <person name="Varghese N."/>
            <person name="Submissions S."/>
        </authorList>
    </citation>
    <scope>NUCLEOTIDE SEQUENCE [LARGE SCALE GENOMIC DNA]</scope>
    <source>
        <strain evidence="8">RKEM611</strain>
    </source>
</reference>
<protein>
    <submittedName>
        <fullName evidence="7">Uncharacterized 5xTM membrane BCR, YitT family COG1284</fullName>
    </submittedName>
</protein>